<evidence type="ECO:0000313" key="3">
    <source>
        <dbReference type="EMBL" id="CAA7037428.1"/>
    </source>
</evidence>
<feature type="domain" description="Replication protein A 70 kDa DNA-binding subunit B/D first OB fold" evidence="1">
    <location>
        <begin position="8"/>
        <end position="110"/>
    </location>
</feature>
<protein>
    <recommendedName>
        <fullName evidence="5">Replication factor A C-terminal domain-containing protein</fullName>
    </recommendedName>
</protein>
<feature type="domain" description="Replication factor A C-terminal" evidence="2">
    <location>
        <begin position="286"/>
        <end position="394"/>
    </location>
</feature>
<dbReference type="AlphaFoldDB" id="A0A6D2JCK1"/>
<accession>A0A6D2JCK1</accession>
<gene>
    <name evidence="3" type="ORF">MERR_LOCUS24663</name>
</gene>
<dbReference type="Pfam" id="PF08646">
    <property type="entry name" value="Rep_fac-A_C"/>
    <property type="match status" value="1"/>
</dbReference>
<organism evidence="3 4">
    <name type="scientific">Microthlaspi erraticum</name>
    <dbReference type="NCBI Taxonomy" id="1685480"/>
    <lineage>
        <taxon>Eukaryota</taxon>
        <taxon>Viridiplantae</taxon>
        <taxon>Streptophyta</taxon>
        <taxon>Embryophyta</taxon>
        <taxon>Tracheophyta</taxon>
        <taxon>Spermatophyta</taxon>
        <taxon>Magnoliopsida</taxon>
        <taxon>eudicotyledons</taxon>
        <taxon>Gunneridae</taxon>
        <taxon>Pentapetalae</taxon>
        <taxon>rosids</taxon>
        <taxon>malvids</taxon>
        <taxon>Brassicales</taxon>
        <taxon>Brassicaceae</taxon>
        <taxon>Coluteocarpeae</taxon>
        <taxon>Microthlaspi</taxon>
    </lineage>
</organism>
<dbReference type="InterPro" id="IPR003871">
    <property type="entry name" value="RFA1B/D_OB_1st"/>
</dbReference>
<reference evidence="3" key="1">
    <citation type="submission" date="2020-01" db="EMBL/GenBank/DDBJ databases">
        <authorList>
            <person name="Mishra B."/>
        </authorList>
    </citation>
    <scope>NUCLEOTIDE SEQUENCE [LARGE SCALE GENOMIC DNA]</scope>
</reference>
<sequence>MANTGRFYSTLSELENDNAKPEIVVRLIRKWDCLKRRNRNHFRSQELLLLDETGSLIKAFINHRLFPYYHNNMLNEGSIYYISNFCLEEEISRPRLTNHRFCIQFTHLTTAAELLDDVPNIEKSKFHIHEHDSLVLLANQNKILPDVVGRITYVWGSELHNLGSEHKIMATLLLRNGRKVHLSIWDNIARDFRMLLSATQWIKGVITITSVNPKLFTGELYLNTSSSTRFYVTDEVNEIRNLRQHRNGYLKPPFQALDINELDVSMKTIAQILTFLDTEDIQITEIVTRNGWYYISCPDCLNKIKPVDNKLICSYCLAVKVGGQVRLRLEVIAEVETDRTKFMIFDKDARIITNMSAEEVVQQNFNIGNEFPQCLQQLIGKQFIFQTRLTAFDFQAGEETLLVTSIADQRQ</sequence>
<keyword evidence="4" id="KW-1185">Reference proteome</keyword>
<dbReference type="InterPro" id="IPR013955">
    <property type="entry name" value="Rep_factor-A_C"/>
</dbReference>
<comment type="caution">
    <text evidence="3">The sequence shown here is derived from an EMBL/GenBank/DDBJ whole genome shotgun (WGS) entry which is preliminary data.</text>
</comment>
<dbReference type="InterPro" id="IPR012340">
    <property type="entry name" value="NA-bd_OB-fold"/>
</dbReference>
<evidence type="ECO:0008006" key="5">
    <source>
        <dbReference type="Google" id="ProtNLM"/>
    </source>
</evidence>
<evidence type="ECO:0000259" key="2">
    <source>
        <dbReference type="Pfam" id="PF08646"/>
    </source>
</evidence>
<proteinExistence type="predicted"/>
<dbReference type="PANTHER" id="PTHR47165:SF4">
    <property type="entry name" value="OS03G0429900 PROTEIN"/>
    <property type="match status" value="1"/>
</dbReference>
<evidence type="ECO:0000259" key="1">
    <source>
        <dbReference type="Pfam" id="PF02721"/>
    </source>
</evidence>
<dbReference type="Proteomes" id="UP000467841">
    <property type="component" value="Unassembled WGS sequence"/>
</dbReference>
<dbReference type="SUPFAM" id="SSF50249">
    <property type="entry name" value="Nucleic acid-binding proteins"/>
    <property type="match status" value="3"/>
</dbReference>
<evidence type="ECO:0000313" key="4">
    <source>
        <dbReference type="Proteomes" id="UP000467841"/>
    </source>
</evidence>
<dbReference type="CDD" id="cd04480">
    <property type="entry name" value="RPA1_DBD_A_like"/>
    <property type="match status" value="1"/>
</dbReference>
<dbReference type="OrthoDB" id="1045246at2759"/>
<name>A0A6D2JCK1_9BRAS</name>
<dbReference type="Pfam" id="PF02721">
    <property type="entry name" value="DUF223"/>
    <property type="match status" value="1"/>
</dbReference>
<dbReference type="EMBL" id="CACVBM020001174">
    <property type="protein sequence ID" value="CAA7037428.1"/>
    <property type="molecule type" value="Genomic_DNA"/>
</dbReference>
<dbReference type="PANTHER" id="PTHR47165">
    <property type="entry name" value="OS03G0429900 PROTEIN"/>
    <property type="match status" value="1"/>
</dbReference>
<dbReference type="Gene3D" id="2.40.50.140">
    <property type="entry name" value="Nucleic acid-binding proteins"/>
    <property type="match status" value="3"/>
</dbReference>